<feature type="region of interest" description="Disordered" evidence="1">
    <location>
        <begin position="137"/>
        <end position="167"/>
    </location>
</feature>
<evidence type="ECO:0000313" key="3">
    <source>
        <dbReference type="EMBL" id="KAF5368702.1"/>
    </source>
</evidence>
<keyword evidence="4" id="KW-1185">Reference proteome</keyword>
<organism evidence="3 4">
    <name type="scientific">Tricholomella constricta</name>
    <dbReference type="NCBI Taxonomy" id="117010"/>
    <lineage>
        <taxon>Eukaryota</taxon>
        <taxon>Fungi</taxon>
        <taxon>Dikarya</taxon>
        <taxon>Basidiomycota</taxon>
        <taxon>Agaricomycotina</taxon>
        <taxon>Agaricomycetes</taxon>
        <taxon>Agaricomycetidae</taxon>
        <taxon>Agaricales</taxon>
        <taxon>Tricholomatineae</taxon>
        <taxon>Lyophyllaceae</taxon>
        <taxon>Tricholomella</taxon>
    </lineage>
</organism>
<feature type="signal peptide" evidence="2">
    <location>
        <begin position="1"/>
        <end position="18"/>
    </location>
</feature>
<reference evidence="3 4" key="1">
    <citation type="journal article" date="2020" name="ISME J.">
        <title>Uncovering the hidden diversity of litter-decomposition mechanisms in mushroom-forming fungi.</title>
        <authorList>
            <person name="Floudas D."/>
            <person name="Bentzer J."/>
            <person name="Ahren D."/>
            <person name="Johansson T."/>
            <person name="Persson P."/>
            <person name="Tunlid A."/>
        </authorList>
    </citation>
    <scope>NUCLEOTIDE SEQUENCE [LARGE SCALE GENOMIC DNA]</scope>
    <source>
        <strain evidence="3 4">CBS 661.87</strain>
    </source>
</reference>
<gene>
    <name evidence="3" type="ORF">D9615_010314</name>
</gene>
<keyword evidence="2" id="KW-0732">Signal</keyword>
<accession>A0A8H5GPP9</accession>
<evidence type="ECO:0000256" key="2">
    <source>
        <dbReference type="SAM" id="SignalP"/>
    </source>
</evidence>
<sequence>MFPIFTILTLSLLAFSSAKPIPTGSGHTNDLNTLNHHTRTKSPHLVQPDAESLSGVQSRSWFSSSKKTKDPTYLSFGDCTNSANLLRHPVTGEVCALMGGVGFKRDRDPELCLNGAQMAVLQEMGVCWLSAPYVDPKAQPPPARAAAQAPPKAGVRPQNPTGPRKKL</sequence>
<dbReference type="EMBL" id="JAACJP010000059">
    <property type="protein sequence ID" value="KAF5368702.1"/>
    <property type="molecule type" value="Genomic_DNA"/>
</dbReference>
<feature type="compositionally biased region" description="Polar residues" evidence="1">
    <location>
        <begin position="25"/>
        <end position="35"/>
    </location>
</feature>
<feature type="region of interest" description="Disordered" evidence="1">
    <location>
        <begin position="25"/>
        <end position="52"/>
    </location>
</feature>
<evidence type="ECO:0000256" key="1">
    <source>
        <dbReference type="SAM" id="MobiDB-lite"/>
    </source>
</evidence>
<name>A0A8H5GPP9_9AGAR</name>
<evidence type="ECO:0000313" key="4">
    <source>
        <dbReference type="Proteomes" id="UP000565441"/>
    </source>
</evidence>
<proteinExistence type="predicted"/>
<comment type="caution">
    <text evidence="3">The sequence shown here is derived from an EMBL/GenBank/DDBJ whole genome shotgun (WGS) entry which is preliminary data.</text>
</comment>
<dbReference type="AlphaFoldDB" id="A0A8H5GPP9"/>
<dbReference type="Proteomes" id="UP000565441">
    <property type="component" value="Unassembled WGS sequence"/>
</dbReference>
<protein>
    <submittedName>
        <fullName evidence="3">Uncharacterized protein</fullName>
    </submittedName>
</protein>
<feature type="compositionally biased region" description="Low complexity" evidence="1">
    <location>
        <begin position="144"/>
        <end position="153"/>
    </location>
</feature>
<feature type="chain" id="PRO_5034963224" evidence="2">
    <location>
        <begin position="19"/>
        <end position="167"/>
    </location>
</feature>